<dbReference type="PANTHER" id="PTHR48048">
    <property type="entry name" value="GLYCOSYLTRANSFERASE"/>
    <property type="match status" value="1"/>
</dbReference>
<keyword evidence="2" id="KW-0808">Transferase</keyword>
<dbReference type="Gene3D" id="3.40.50.2000">
    <property type="entry name" value="Glycogen Phosphorylase B"/>
    <property type="match status" value="3"/>
</dbReference>
<name>A0A9Q0L286_9MAGN</name>
<dbReference type="PANTHER" id="PTHR48048:SF45">
    <property type="entry name" value="GLYCOSYLTRANSFERASE"/>
    <property type="match status" value="1"/>
</dbReference>
<dbReference type="Proteomes" id="UP001141806">
    <property type="component" value="Unassembled WGS sequence"/>
</dbReference>
<sequence length="416" mass="46360">MTELAKKLIARDHRISITILIVKFPLTPEVNDRIQSLAASVAGIRFVDLPQLDLPSPDTFQTREAMVSLFLESHKPYVKNTITQLFFTPESSDSKPARLAGLFIDVVCTPMIDVANELGIPAYIFFASSACMLGVFLHLPVLDTNIQSDFKDSKTEFTIPGFNNPVPPQVLPMPFWSKKQDGFPWFVYHGRRFREAKGIIVNTFTELEPHAVHSLSLDGANPPVYPVGPLLDLQGLIHSESDQTIIKTWLDDQPSSSVVFLCFGSMGSFSALQVKEIAIGLERSGHRFLWSLRQPPQEGKFSPTAYTNFEEILPEGFLNRTAGRAWPLYGEQHLNAFEMVKELGGLVVELSLDYRGGDDLVKAEDVERAIGCLMDSDCLVRKKVKEMEEKSKMVLMDGGSSFNSLGSLILDLMDES</sequence>
<reference evidence="3" key="1">
    <citation type="journal article" date="2023" name="Plant J.">
        <title>The genome of the king protea, Protea cynaroides.</title>
        <authorList>
            <person name="Chang J."/>
            <person name="Duong T.A."/>
            <person name="Schoeman C."/>
            <person name="Ma X."/>
            <person name="Roodt D."/>
            <person name="Barker N."/>
            <person name="Li Z."/>
            <person name="Van de Peer Y."/>
            <person name="Mizrachi E."/>
        </authorList>
    </citation>
    <scope>NUCLEOTIDE SEQUENCE</scope>
    <source>
        <tissue evidence="3">Young leaves</tissue>
    </source>
</reference>
<dbReference type="InterPro" id="IPR050481">
    <property type="entry name" value="UDP-glycosyltransf_plant"/>
</dbReference>
<dbReference type="GO" id="GO:0035251">
    <property type="term" value="F:UDP-glucosyltransferase activity"/>
    <property type="evidence" value="ECO:0007669"/>
    <property type="project" value="InterPro"/>
</dbReference>
<comment type="caution">
    <text evidence="3">The sequence shown here is derived from an EMBL/GenBank/DDBJ whole genome shotgun (WGS) entry which is preliminary data.</text>
</comment>
<dbReference type="SUPFAM" id="SSF53756">
    <property type="entry name" value="UDP-Glycosyltransferase/glycogen phosphorylase"/>
    <property type="match status" value="1"/>
</dbReference>
<evidence type="ECO:0000313" key="4">
    <source>
        <dbReference type="Proteomes" id="UP001141806"/>
    </source>
</evidence>
<dbReference type="CDD" id="cd03784">
    <property type="entry name" value="GT1_Gtf-like"/>
    <property type="match status" value="1"/>
</dbReference>
<evidence type="ECO:0000256" key="1">
    <source>
        <dbReference type="ARBA" id="ARBA00009995"/>
    </source>
</evidence>
<comment type="similarity">
    <text evidence="1">Belongs to the UDP-glycosyltransferase family.</text>
</comment>
<protein>
    <submittedName>
        <fullName evidence="3">Uncharacterized protein</fullName>
    </submittedName>
</protein>
<keyword evidence="4" id="KW-1185">Reference proteome</keyword>
<dbReference type="EMBL" id="JAMYWD010000001">
    <property type="protein sequence ID" value="KAJ4981032.1"/>
    <property type="molecule type" value="Genomic_DNA"/>
</dbReference>
<evidence type="ECO:0000313" key="3">
    <source>
        <dbReference type="EMBL" id="KAJ4981032.1"/>
    </source>
</evidence>
<dbReference type="InterPro" id="IPR002213">
    <property type="entry name" value="UDP_glucos_trans"/>
</dbReference>
<dbReference type="OrthoDB" id="5835829at2759"/>
<dbReference type="AlphaFoldDB" id="A0A9Q0L286"/>
<gene>
    <name evidence="3" type="ORF">NE237_031869</name>
</gene>
<evidence type="ECO:0000256" key="2">
    <source>
        <dbReference type="ARBA" id="ARBA00022679"/>
    </source>
</evidence>
<proteinExistence type="inferred from homology"/>
<accession>A0A9Q0L286</accession>
<organism evidence="3 4">
    <name type="scientific">Protea cynaroides</name>
    <dbReference type="NCBI Taxonomy" id="273540"/>
    <lineage>
        <taxon>Eukaryota</taxon>
        <taxon>Viridiplantae</taxon>
        <taxon>Streptophyta</taxon>
        <taxon>Embryophyta</taxon>
        <taxon>Tracheophyta</taxon>
        <taxon>Spermatophyta</taxon>
        <taxon>Magnoliopsida</taxon>
        <taxon>Proteales</taxon>
        <taxon>Proteaceae</taxon>
        <taxon>Protea</taxon>
    </lineage>
</organism>